<evidence type="ECO:0000313" key="2">
    <source>
        <dbReference type="Proteomes" id="UP001328107"/>
    </source>
</evidence>
<reference evidence="2" key="1">
    <citation type="submission" date="2022-10" db="EMBL/GenBank/DDBJ databases">
        <title>Genome assembly of Pristionchus species.</title>
        <authorList>
            <person name="Yoshida K."/>
            <person name="Sommer R.J."/>
        </authorList>
    </citation>
    <scope>NUCLEOTIDE SEQUENCE [LARGE SCALE GENOMIC DNA]</scope>
    <source>
        <strain evidence="2">RS5460</strain>
    </source>
</reference>
<feature type="non-terminal residue" evidence="1">
    <location>
        <position position="1"/>
    </location>
</feature>
<accession>A0AAN5IA78</accession>
<gene>
    <name evidence="1" type="ORF">PMAYCL1PPCAC_28677</name>
</gene>
<keyword evidence="2" id="KW-1185">Reference proteome</keyword>
<organism evidence="1 2">
    <name type="scientific">Pristionchus mayeri</name>
    <dbReference type="NCBI Taxonomy" id="1317129"/>
    <lineage>
        <taxon>Eukaryota</taxon>
        <taxon>Metazoa</taxon>
        <taxon>Ecdysozoa</taxon>
        <taxon>Nematoda</taxon>
        <taxon>Chromadorea</taxon>
        <taxon>Rhabditida</taxon>
        <taxon>Rhabditina</taxon>
        <taxon>Diplogasteromorpha</taxon>
        <taxon>Diplogasteroidea</taxon>
        <taxon>Neodiplogasteridae</taxon>
        <taxon>Pristionchus</taxon>
    </lineage>
</organism>
<dbReference type="AlphaFoldDB" id="A0AAN5IA78"/>
<name>A0AAN5IA78_9BILA</name>
<evidence type="ECO:0000313" key="1">
    <source>
        <dbReference type="EMBL" id="GMR58482.1"/>
    </source>
</evidence>
<proteinExistence type="predicted"/>
<dbReference type="EMBL" id="BTRK01000006">
    <property type="protein sequence ID" value="GMR58482.1"/>
    <property type="molecule type" value="Genomic_DNA"/>
</dbReference>
<comment type="caution">
    <text evidence="1">The sequence shown here is derived from an EMBL/GenBank/DDBJ whole genome shotgun (WGS) entry which is preliminary data.</text>
</comment>
<sequence>LWLSELPCSQSMRNATKTVPGAIEGIRFLCQVLRSAIERVGEKPGQRKIETAADLHLLKFAMLTHHFGHTFICAVLQWLQESIDEAARDSTPYLIIDKSM</sequence>
<protein>
    <submittedName>
        <fullName evidence="1">Uncharacterized protein</fullName>
    </submittedName>
</protein>
<dbReference type="Proteomes" id="UP001328107">
    <property type="component" value="Unassembled WGS sequence"/>
</dbReference>